<proteinExistence type="inferred from homology"/>
<evidence type="ECO:0000256" key="1">
    <source>
        <dbReference type="ARBA" id="ARBA00023450"/>
    </source>
</evidence>
<feature type="region of interest" description="Disordered" evidence="2">
    <location>
        <begin position="193"/>
        <end position="234"/>
    </location>
</feature>
<sequence length="741" mass="77770">MTAGPVGPLPDPASRVADPASRVADPASRVADPASRVAGMVRVPDQPGVGDLAQAVAEVAEAEARVGAASASLMAAIERCRRIADRVSRDVLVDVEAASTATRAQGRRGTPEEWMAQLARRGLAAELGAVLQVSTQTAGGLLADAEILAGTGARVLAELARGRISLQHARAMASQLAGLEPDVAELVTDEVLSPPVVGGTEGGAPGDLEDPNGGQDPDAAGSPERPGNVFAGGVLSPGQVRRRARISRERHHREPLRARCEKRADQRYVRLDPAGDGMAYLEAFLPAVTAHAIDDRLQRTARQARAHGDPRTHTQLRADTLADLVLADADDAAHAATTTSADLLLAGPGDPPDAADGALPVSRDGVLPGTPRGEAALVCRVHHHGNDHSNDHGDGPGTDDGCQDVSISGNAPLAEEAGAHGHVLDADPRAGCVPLVPLARAIRPVVHVTVPLLRLAGLDGHERLDPGAGPAMLDGQVPIDDATAARLVAQAPSLRRLLTLPENGAVVSVGRDSYAVPADLRAWLATRDVTCRWPGCAARADRCDIDHVTDWAAGGRTDHDNLMHLCRAHHVLKHQTRWTTRLEPDGTTTWTSPTGRTYTTRPQQLVTAAEATEAAETKETPRQILERYGLPATDPADQAHHREKAEAKAKARAARARAAQARAAKAHPARETEIARRAETAQRAETATGAEIARETQIAEPVEPARTGPTGTETAQTDAVRTDATSPHPPDHSRPNGPIPF</sequence>
<feature type="compositionally biased region" description="Basic and acidic residues" evidence="2">
    <location>
        <begin position="637"/>
        <end position="649"/>
    </location>
</feature>
<protein>
    <recommendedName>
        <fullName evidence="3">HNH nuclease domain-containing protein</fullName>
    </recommendedName>
</protein>
<feature type="region of interest" description="Disordered" evidence="2">
    <location>
        <begin position="632"/>
        <end position="741"/>
    </location>
</feature>
<evidence type="ECO:0000313" key="4">
    <source>
        <dbReference type="EMBL" id="GAA1859050.1"/>
    </source>
</evidence>
<name>A0ABN2N9H4_9MICO</name>
<comment type="similarity">
    <text evidence="1">Belongs to the Rv1128c/1148c/1588c/1702c/1945/3466 family.</text>
</comment>
<feature type="region of interest" description="Disordered" evidence="2">
    <location>
        <begin position="1"/>
        <end position="35"/>
    </location>
</feature>
<feature type="compositionally biased region" description="Low complexity" evidence="2">
    <location>
        <begin position="343"/>
        <end position="360"/>
    </location>
</feature>
<evidence type="ECO:0000259" key="3">
    <source>
        <dbReference type="SMART" id="SM00507"/>
    </source>
</evidence>
<feature type="region of interest" description="Disordered" evidence="2">
    <location>
        <begin position="343"/>
        <end position="367"/>
    </location>
</feature>
<evidence type="ECO:0000256" key="2">
    <source>
        <dbReference type="SAM" id="MobiDB-lite"/>
    </source>
</evidence>
<feature type="compositionally biased region" description="Basic and acidic residues" evidence="2">
    <location>
        <begin position="384"/>
        <end position="394"/>
    </location>
</feature>
<dbReference type="Gene3D" id="1.10.30.50">
    <property type="match status" value="1"/>
</dbReference>
<dbReference type="InterPro" id="IPR003615">
    <property type="entry name" value="HNH_nuc"/>
</dbReference>
<feature type="compositionally biased region" description="Basic and acidic residues" evidence="2">
    <location>
        <begin position="668"/>
        <end position="682"/>
    </location>
</feature>
<reference evidence="4 5" key="1">
    <citation type="journal article" date="2019" name="Int. J. Syst. Evol. Microbiol.">
        <title>The Global Catalogue of Microorganisms (GCM) 10K type strain sequencing project: providing services to taxonomists for standard genome sequencing and annotation.</title>
        <authorList>
            <consortium name="The Broad Institute Genomics Platform"/>
            <consortium name="The Broad Institute Genome Sequencing Center for Infectious Disease"/>
            <person name="Wu L."/>
            <person name="Ma J."/>
        </authorList>
    </citation>
    <scope>NUCLEOTIDE SEQUENCE [LARGE SCALE GENOMIC DNA]</scope>
    <source>
        <strain evidence="4 5">JCM 14326</strain>
    </source>
</reference>
<organism evidence="4 5">
    <name type="scientific">Myceligenerans crystallogenes</name>
    <dbReference type="NCBI Taxonomy" id="316335"/>
    <lineage>
        <taxon>Bacteria</taxon>
        <taxon>Bacillati</taxon>
        <taxon>Actinomycetota</taxon>
        <taxon>Actinomycetes</taxon>
        <taxon>Micrococcales</taxon>
        <taxon>Promicromonosporaceae</taxon>
        <taxon>Myceligenerans</taxon>
    </lineage>
</organism>
<dbReference type="EMBL" id="BAAANL010000003">
    <property type="protein sequence ID" value="GAA1859050.1"/>
    <property type="molecule type" value="Genomic_DNA"/>
</dbReference>
<dbReference type="SMART" id="SM00507">
    <property type="entry name" value="HNHc"/>
    <property type="match status" value="1"/>
</dbReference>
<dbReference type="Proteomes" id="UP001501094">
    <property type="component" value="Unassembled WGS sequence"/>
</dbReference>
<gene>
    <name evidence="4" type="ORF">GCM10009751_15600</name>
</gene>
<feature type="domain" description="HNH nuclease" evidence="3">
    <location>
        <begin position="519"/>
        <end position="571"/>
    </location>
</feature>
<feature type="compositionally biased region" description="Polar residues" evidence="2">
    <location>
        <begin position="709"/>
        <end position="725"/>
    </location>
</feature>
<dbReference type="InterPro" id="IPR002711">
    <property type="entry name" value="HNH"/>
</dbReference>
<dbReference type="Pfam" id="PF02720">
    <property type="entry name" value="DUF222"/>
    <property type="match status" value="1"/>
</dbReference>
<dbReference type="Pfam" id="PF01844">
    <property type="entry name" value="HNH"/>
    <property type="match status" value="1"/>
</dbReference>
<dbReference type="CDD" id="cd00085">
    <property type="entry name" value="HNHc"/>
    <property type="match status" value="1"/>
</dbReference>
<accession>A0ABN2N9H4</accession>
<evidence type="ECO:0000313" key="5">
    <source>
        <dbReference type="Proteomes" id="UP001501094"/>
    </source>
</evidence>
<keyword evidence="5" id="KW-1185">Reference proteome</keyword>
<dbReference type="InterPro" id="IPR003870">
    <property type="entry name" value="DUF222"/>
</dbReference>
<comment type="caution">
    <text evidence="4">The sequence shown here is derived from an EMBL/GenBank/DDBJ whole genome shotgun (WGS) entry which is preliminary data.</text>
</comment>
<feature type="region of interest" description="Disordered" evidence="2">
    <location>
        <begin position="384"/>
        <end position="408"/>
    </location>
</feature>